<dbReference type="AlphaFoldDB" id="A0A3L6QMA4"/>
<feature type="domain" description="EamA" evidence="8">
    <location>
        <begin position="116"/>
        <end position="253"/>
    </location>
</feature>
<feature type="transmembrane region" description="Helical" evidence="7">
    <location>
        <begin position="141"/>
        <end position="162"/>
    </location>
</feature>
<comment type="similarity">
    <text evidence="2">Belongs to the drug/metabolite transporter (DMT) superfamily. Plant drug/metabolite exporter (P-DME) (TC 2.A.7.4) family.</text>
</comment>
<dbReference type="GO" id="GO:0022857">
    <property type="term" value="F:transmembrane transporter activity"/>
    <property type="evidence" value="ECO:0007669"/>
    <property type="project" value="InterPro"/>
</dbReference>
<feature type="transmembrane region" description="Helical" evidence="7">
    <location>
        <begin position="278"/>
        <end position="302"/>
    </location>
</feature>
<comment type="subcellular location">
    <subcellularLocation>
        <location evidence="1">Membrane</location>
        <topology evidence="1">Multi-pass membrane protein</topology>
    </subcellularLocation>
</comment>
<dbReference type="SUPFAM" id="SSF103481">
    <property type="entry name" value="Multidrug resistance efflux transporter EmrE"/>
    <property type="match status" value="2"/>
</dbReference>
<evidence type="ECO:0000313" key="9">
    <source>
        <dbReference type="EMBL" id="RLM81035.1"/>
    </source>
</evidence>
<dbReference type="EMBL" id="PQIB02000012">
    <property type="protein sequence ID" value="RLM81035.1"/>
    <property type="molecule type" value="Genomic_DNA"/>
</dbReference>
<feature type="transmembrane region" description="Helical" evidence="7">
    <location>
        <begin position="237"/>
        <end position="258"/>
    </location>
</feature>
<feature type="transmembrane region" description="Helical" evidence="7">
    <location>
        <begin position="174"/>
        <end position="195"/>
    </location>
</feature>
<feature type="transmembrane region" description="Helical" evidence="7">
    <location>
        <begin position="378"/>
        <end position="398"/>
    </location>
</feature>
<feature type="transmembrane region" description="Helical" evidence="7">
    <location>
        <begin position="404"/>
        <end position="422"/>
    </location>
</feature>
<evidence type="ECO:0000256" key="6">
    <source>
        <dbReference type="SAM" id="MobiDB-lite"/>
    </source>
</evidence>
<feature type="domain" description="EamA" evidence="8">
    <location>
        <begin position="284"/>
        <end position="422"/>
    </location>
</feature>
<evidence type="ECO:0000256" key="1">
    <source>
        <dbReference type="ARBA" id="ARBA00004141"/>
    </source>
</evidence>
<feature type="transmembrane region" description="Helical" evidence="7">
    <location>
        <begin position="110"/>
        <end position="129"/>
    </location>
</feature>
<sequence>MSHWPFHAPAPANRPTVPGGLGLGMLGHADQATGLGIQDQAVIAPTSQGAGMGGPCNQDIASQGAGLQDAGEGALDNYPSIQHRIEMKLERTKEIKAEVIMGMESTPEKVKLLLGVLVLQCCLAGFHVVTRAALNMGISKIVFTVYRNSIALALLAPFAYMLEKKNRPPLTFSLLVQFFFLAFCGITCNQGFYLLGLHYLSPTYASAIQNTVPAITFVLAACLRLEQVNINKRYGMAKVIGTVVSIGGATIITLYKGMPLMNLKLSHMLGGSFASPNHVLNWTVGCLFLLGNCFAWSGWMVLQAPVLKRYPARLSVLALTLVFGLVQLLALAAFRENDSEKWKLHSGGELFTILYAGLVASGVALSLQIWCIDRGGALFTAIFQPVQTVMVAIMSAVILGDELYTGGIIGAVLIVIGLYFVLWGKNEEKRSSNNQGNESDLSRHLLRDGSSPEAKSVTNEIP</sequence>
<accession>A0A3L6QMA4</accession>
<feature type="transmembrane region" description="Helical" evidence="7">
    <location>
        <begin position="314"/>
        <end position="333"/>
    </location>
</feature>
<reference evidence="10" key="1">
    <citation type="journal article" date="2019" name="Nat. Commun.">
        <title>The genome of broomcorn millet.</title>
        <authorList>
            <person name="Zou C."/>
            <person name="Miki D."/>
            <person name="Li D."/>
            <person name="Tang Q."/>
            <person name="Xiao L."/>
            <person name="Rajput S."/>
            <person name="Deng P."/>
            <person name="Jia W."/>
            <person name="Huang R."/>
            <person name="Zhang M."/>
            <person name="Sun Y."/>
            <person name="Hu J."/>
            <person name="Fu X."/>
            <person name="Schnable P.S."/>
            <person name="Li F."/>
            <person name="Zhang H."/>
            <person name="Feng B."/>
            <person name="Zhu X."/>
            <person name="Liu R."/>
            <person name="Schnable J.C."/>
            <person name="Zhu J.-K."/>
            <person name="Zhang H."/>
        </authorList>
    </citation>
    <scope>NUCLEOTIDE SEQUENCE [LARGE SCALE GENOMIC DNA]</scope>
</reference>
<keyword evidence="5 7" id="KW-0472">Membrane</keyword>
<organism evidence="9 10">
    <name type="scientific">Panicum miliaceum</name>
    <name type="common">Proso millet</name>
    <name type="synonym">Broomcorn millet</name>
    <dbReference type="NCBI Taxonomy" id="4540"/>
    <lineage>
        <taxon>Eukaryota</taxon>
        <taxon>Viridiplantae</taxon>
        <taxon>Streptophyta</taxon>
        <taxon>Embryophyta</taxon>
        <taxon>Tracheophyta</taxon>
        <taxon>Spermatophyta</taxon>
        <taxon>Magnoliopsida</taxon>
        <taxon>Liliopsida</taxon>
        <taxon>Poales</taxon>
        <taxon>Poaceae</taxon>
        <taxon>PACMAD clade</taxon>
        <taxon>Panicoideae</taxon>
        <taxon>Panicodae</taxon>
        <taxon>Paniceae</taxon>
        <taxon>Panicinae</taxon>
        <taxon>Panicum</taxon>
        <taxon>Panicum sect. Panicum</taxon>
    </lineage>
</organism>
<comment type="caution">
    <text evidence="9">The sequence shown here is derived from an EMBL/GenBank/DDBJ whole genome shotgun (WGS) entry which is preliminary data.</text>
</comment>
<feature type="transmembrane region" description="Helical" evidence="7">
    <location>
        <begin position="207"/>
        <end position="225"/>
    </location>
</feature>
<dbReference type="Pfam" id="PF00892">
    <property type="entry name" value="EamA"/>
    <property type="match status" value="2"/>
</dbReference>
<name>A0A3L6QMA4_PANMI</name>
<keyword evidence="4 7" id="KW-1133">Transmembrane helix</keyword>
<evidence type="ECO:0000256" key="2">
    <source>
        <dbReference type="ARBA" id="ARBA00007635"/>
    </source>
</evidence>
<evidence type="ECO:0000256" key="3">
    <source>
        <dbReference type="ARBA" id="ARBA00022692"/>
    </source>
</evidence>
<keyword evidence="3 7" id="KW-0812">Transmembrane</keyword>
<dbReference type="InterPro" id="IPR000620">
    <property type="entry name" value="EamA_dom"/>
</dbReference>
<dbReference type="InterPro" id="IPR037185">
    <property type="entry name" value="EmrE-like"/>
</dbReference>
<dbReference type="Proteomes" id="UP000275267">
    <property type="component" value="Unassembled WGS sequence"/>
</dbReference>
<evidence type="ECO:0000313" key="10">
    <source>
        <dbReference type="Proteomes" id="UP000275267"/>
    </source>
</evidence>
<keyword evidence="10" id="KW-1185">Reference proteome</keyword>
<feature type="transmembrane region" description="Helical" evidence="7">
    <location>
        <begin position="353"/>
        <end position="371"/>
    </location>
</feature>
<evidence type="ECO:0000259" key="8">
    <source>
        <dbReference type="Pfam" id="PF00892"/>
    </source>
</evidence>
<evidence type="ECO:0000256" key="5">
    <source>
        <dbReference type="ARBA" id="ARBA00023136"/>
    </source>
</evidence>
<gene>
    <name evidence="9" type="ORF">C2845_PM12G13310</name>
</gene>
<proteinExistence type="inferred from homology"/>
<evidence type="ECO:0000256" key="4">
    <source>
        <dbReference type="ARBA" id="ARBA00022989"/>
    </source>
</evidence>
<dbReference type="GO" id="GO:0016020">
    <property type="term" value="C:membrane"/>
    <property type="evidence" value="ECO:0007669"/>
    <property type="project" value="UniProtKB-SubCell"/>
</dbReference>
<dbReference type="OrthoDB" id="1728340at2759"/>
<protein>
    <submittedName>
        <fullName evidence="9">Protein WALLS ARE THIN 1-like</fullName>
    </submittedName>
</protein>
<evidence type="ECO:0000256" key="7">
    <source>
        <dbReference type="SAM" id="Phobius"/>
    </source>
</evidence>
<dbReference type="InterPro" id="IPR030184">
    <property type="entry name" value="WAT1-related"/>
</dbReference>
<dbReference type="PANTHER" id="PTHR31218">
    <property type="entry name" value="WAT1-RELATED PROTEIN"/>
    <property type="match status" value="1"/>
</dbReference>
<feature type="region of interest" description="Disordered" evidence="6">
    <location>
        <begin position="430"/>
        <end position="462"/>
    </location>
</feature>